<dbReference type="InterPro" id="IPR002645">
    <property type="entry name" value="STAS_dom"/>
</dbReference>
<dbReference type="SUPFAM" id="SSF52091">
    <property type="entry name" value="SpoIIaa-like"/>
    <property type="match status" value="1"/>
</dbReference>
<name>A0A1H9YPK6_9ACTN</name>
<evidence type="ECO:0000313" key="3">
    <source>
        <dbReference type="Proteomes" id="UP000199361"/>
    </source>
</evidence>
<dbReference type="Gene3D" id="3.30.750.24">
    <property type="entry name" value="STAS domain"/>
    <property type="match status" value="1"/>
</dbReference>
<proteinExistence type="predicted"/>
<gene>
    <name evidence="2" type="ORF">SAMN05421811_101118</name>
</gene>
<dbReference type="OrthoDB" id="9908207at2"/>
<dbReference type="RefSeq" id="WP_091075436.1">
    <property type="nucleotide sequence ID" value="NZ_FOHX01000001.1"/>
</dbReference>
<keyword evidence="3" id="KW-1185">Reference proteome</keyword>
<dbReference type="Pfam" id="PF01740">
    <property type="entry name" value="STAS"/>
    <property type="match status" value="1"/>
</dbReference>
<accession>A0A1H9YPK6</accession>
<protein>
    <submittedName>
        <fullName evidence="2">Anti-anti-sigma regulatory factor (Antagonist of anti-sigma factor)</fullName>
    </submittedName>
</protein>
<dbReference type="PROSITE" id="PS50801">
    <property type="entry name" value="STAS"/>
    <property type="match status" value="1"/>
</dbReference>
<dbReference type="STRING" id="568860.SAMN05421811_101118"/>
<reference evidence="2 3" key="1">
    <citation type="submission" date="2016-10" db="EMBL/GenBank/DDBJ databases">
        <authorList>
            <person name="de Groot N.N."/>
        </authorList>
    </citation>
    <scope>NUCLEOTIDE SEQUENCE [LARGE SCALE GENOMIC DNA]</scope>
    <source>
        <strain evidence="2 3">CGMCC 4.5598</strain>
    </source>
</reference>
<evidence type="ECO:0000259" key="1">
    <source>
        <dbReference type="PROSITE" id="PS50801"/>
    </source>
</evidence>
<feature type="domain" description="STAS" evidence="1">
    <location>
        <begin position="17"/>
        <end position="112"/>
    </location>
</feature>
<organism evidence="2 3">
    <name type="scientific">Nonomuraea wenchangensis</name>
    <dbReference type="NCBI Taxonomy" id="568860"/>
    <lineage>
        <taxon>Bacteria</taxon>
        <taxon>Bacillati</taxon>
        <taxon>Actinomycetota</taxon>
        <taxon>Actinomycetes</taxon>
        <taxon>Streptosporangiales</taxon>
        <taxon>Streptosporangiaceae</taxon>
        <taxon>Nonomuraea</taxon>
    </lineage>
</organism>
<dbReference type="InterPro" id="IPR036513">
    <property type="entry name" value="STAS_dom_sf"/>
</dbReference>
<dbReference type="Proteomes" id="UP000199361">
    <property type="component" value="Unassembled WGS sequence"/>
</dbReference>
<sequence>MAAHQEVPDYGRGWAAVVLSERLDAATAAGIERELKLLPGDDPRLILEVSRLEDLDDHEYETLVSLADAVRERGGRMAVAGARGGTLRALTRPGLRGRLALFATVAEAVLDLDDGSAPGGSPA</sequence>
<dbReference type="EMBL" id="FOHX01000001">
    <property type="protein sequence ID" value="SES71028.1"/>
    <property type="molecule type" value="Genomic_DNA"/>
</dbReference>
<evidence type="ECO:0000313" key="2">
    <source>
        <dbReference type="EMBL" id="SES71028.1"/>
    </source>
</evidence>
<dbReference type="AlphaFoldDB" id="A0A1H9YPK6"/>